<evidence type="ECO:0000313" key="4">
    <source>
        <dbReference type="EMBL" id="GHF33621.1"/>
    </source>
</evidence>
<accession>A0A8H9IMF4</accession>
<dbReference type="SUPFAM" id="SSF55729">
    <property type="entry name" value="Acyl-CoA N-acyltransferases (Nat)"/>
    <property type="match status" value="1"/>
</dbReference>
<gene>
    <name evidence="4" type="ORF">GCM10017566_02820</name>
</gene>
<dbReference type="OrthoDB" id="9799092at2"/>
<evidence type="ECO:0000256" key="2">
    <source>
        <dbReference type="ARBA" id="ARBA00023315"/>
    </source>
</evidence>
<sequence length="148" mass="16126">MMLRALTPDDWAAFRAVRLAALRDAPEAFGSGLADWAAAGEQRWRQRLTDVPCTVLAELDGRPAGVASATSPDSDGAVELISLWVAPFARGRRAGDALVGAVLDWAQRHGARQVVLRVHENNHHARNLYRRNGFVPGDARWMGHSLPA</sequence>
<keyword evidence="5" id="KW-1185">Reference proteome</keyword>
<dbReference type="RefSeq" id="WP_145934284.1">
    <property type="nucleotide sequence ID" value="NZ_BNAV01000001.1"/>
</dbReference>
<keyword evidence="1 4" id="KW-0808">Transferase</keyword>
<name>A0A8H9IMF4_9PSEU</name>
<dbReference type="PANTHER" id="PTHR43877">
    <property type="entry name" value="AMINOALKYLPHOSPHONATE N-ACETYLTRANSFERASE-RELATED-RELATED"/>
    <property type="match status" value="1"/>
</dbReference>
<dbReference type="InterPro" id="IPR016181">
    <property type="entry name" value="Acyl_CoA_acyltransferase"/>
</dbReference>
<dbReference type="Gene3D" id="3.40.630.30">
    <property type="match status" value="1"/>
</dbReference>
<proteinExistence type="predicted"/>
<comment type="caution">
    <text evidence="4">The sequence shown here is derived from an EMBL/GenBank/DDBJ whole genome shotgun (WGS) entry which is preliminary data.</text>
</comment>
<organism evidence="4 5">
    <name type="scientific">Amycolatopsis bartoniae</name>
    <dbReference type="NCBI Taxonomy" id="941986"/>
    <lineage>
        <taxon>Bacteria</taxon>
        <taxon>Bacillati</taxon>
        <taxon>Actinomycetota</taxon>
        <taxon>Actinomycetes</taxon>
        <taxon>Pseudonocardiales</taxon>
        <taxon>Pseudonocardiaceae</taxon>
        <taxon>Amycolatopsis</taxon>
    </lineage>
</organism>
<protein>
    <submittedName>
        <fullName evidence="4">N-acetyltransferase</fullName>
    </submittedName>
</protein>
<dbReference type="InterPro" id="IPR050832">
    <property type="entry name" value="Bact_Acetyltransf"/>
</dbReference>
<feature type="domain" description="N-acetyltransferase" evidence="3">
    <location>
        <begin position="1"/>
        <end position="148"/>
    </location>
</feature>
<reference evidence="4" key="2">
    <citation type="submission" date="2020-09" db="EMBL/GenBank/DDBJ databases">
        <authorList>
            <person name="Sun Q."/>
            <person name="Zhou Y."/>
        </authorList>
    </citation>
    <scope>NUCLEOTIDE SEQUENCE</scope>
    <source>
        <strain evidence="4">CGMCC 4.7679</strain>
    </source>
</reference>
<dbReference type="Pfam" id="PF00583">
    <property type="entry name" value="Acetyltransf_1"/>
    <property type="match status" value="1"/>
</dbReference>
<dbReference type="InterPro" id="IPR000182">
    <property type="entry name" value="GNAT_dom"/>
</dbReference>
<dbReference type="Proteomes" id="UP000658656">
    <property type="component" value="Unassembled WGS sequence"/>
</dbReference>
<evidence type="ECO:0000313" key="5">
    <source>
        <dbReference type="Proteomes" id="UP000658656"/>
    </source>
</evidence>
<reference evidence="4" key="1">
    <citation type="journal article" date="2014" name="Int. J. Syst. Evol. Microbiol.">
        <title>Complete genome sequence of Corynebacterium casei LMG S-19264T (=DSM 44701T), isolated from a smear-ripened cheese.</title>
        <authorList>
            <consortium name="US DOE Joint Genome Institute (JGI-PGF)"/>
            <person name="Walter F."/>
            <person name="Albersmeier A."/>
            <person name="Kalinowski J."/>
            <person name="Ruckert C."/>
        </authorList>
    </citation>
    <scope>NUCLEOTIDE SEQUENCE</scope>
    <source>
        <strain evidence="4">CGMCC 4.7679</strain>
    </source>
</reference>
<dbReference type="EMBL" id="BNAV01000001">
    <property type="protein sequence ID" value="GHF33621.1"/>
    <property type="molecule type" value="Genomic_DNA"/>
</dbReference>
<dbReference type="AlphaFoldDB" id="A0A8H9IMF4"/>
<dbReference type="PROSITE" id="PS51186">
    <property type="entry name" value="GNAT"/>
    <property type="match status" value="1"/>
</dbReference>
<dbReference type="GO" id="GO:0016747">
    <property type="term" value="F:acyltransferase activity, transferring groups other than amino-acyl groups"/>
    <property type="evidence" value="ECO:0007669"/>
    <property type="project" value="InterPro"/>
</dbReference>
<keyword evidence="2" id="KW-0012">Acyltransferase</keyword>
<evidence type="ECO:0000256" key="1">
    <source>
        <dbReference type="ARBA" id="ARBA00022679"/>
    </source>
</evidence>
<dbReference type="CDD" id="cd04301">
    <property type="entry name" value="NAT_SF"/>
    <property type="match status" value="1"/>
</dbReference>
<evidence type="ECO:0000259" key="3">
    <source>
        <dbReference type="PROSITE" id="PS51186"/>
    </source>
</evidence>